<dbReference type="KEGG" id="cput:CONPUDRAFT_75392"/>
<dbReference type="AlphaFoldDB" id="A0A5M3ME28"/>
<name>A0A5M3ME28_CONPW</name>
<evidence type="ECO:0000313" key="1">
    <source>
        <dbReference type="EMBL" id="EIW77529.1"/>
    </source>
</evidence>
<keyword evidence="2" id="KW-1185">Reference proteome</keyword>
<dbReference type="Proteomes" id="UP000053558">
    <property type="component" value="Unassembled WGS sequence"/>
</dbReference>
<gene>
    <name evidence="1" type="ORF">CONPUDRAFT_75392</name>
</gene>
<protein>
    <submittedName>
        <fullName evidence="1">Uncharacterized protein</fullName>
    </submittedName>
</protein>
<dbReference type="GeneID" id="19209329"/>
<dbReference type="RefSeq" id="XP_007771830.1">
    <property type="nucleotide sequence ID" value="XM_007773640.1"/>
</dbReference>
<proteinExistence type="predicted"/>
<accession>A0A5M3ME28</accession>
<evidence type="ECO:0000313" key="2">
    <source>
        <dbReference type="Proteomes" id="UP000053558"/>
    </source>
</evidence>
<dbReference type="EMBL" id="JH711583">
    <property type="protein sequence ID" value="EIW77529.1"/>
    <property type="molecule type" value="Genomic_DNA"/>
</dbReference>
<reference evidence="2" key="1">
    <citation type="journal article" date="2012" name="Science">
        <title>The Paleozoic origin of enzymatic lignin decomposition reconstructed from 31 fungal genomes.</title>
        <authorList>
            <person name="Floudas D."/>
            <person name="Binder M."/>
            <person name="Riley R."/>
            <person name="Barry K."/>
            <person name="Blanchette R.A."/>
            <person name="Henrissat B."/>
            <person name="Martinez A.T."/>
            <person name="Otillar R."/>
            <person name="Spatafora J.W."/>
            <person name="Yadav J.S."/>
            <person name="Aerts A."/>
            <person name="Benoit I."/>
            <person name="Boyd A."/>
            <person name="Carlson A."/>
            <person name="Copeland A."/>
            <person name="Coutinho P.M."/>
            <person name="de Vries R.P."/>
            <person name="Ferreira P."/>
            <person name="Findley K."/>
            <person name="Foster B."/>
            <person name="Gaskell J."/>
            <person name="Glotzer D."/>
            <person name="Gorecki P."/>
            <person name="Heitman J."/>
            <person name="Hesse C."/>
            <person name="Hori C."/>
            <person name="Igarashi K."/>
            <person name="Jurgens J.A."/>
            <person name="Kallen N."/>
            <person name="Kersten P."/>
            <person name="Kohler A."/>
            <person name="Kuees U."/>
            <person name="Kumar T.K.A."/>
            <person name="Kuo A."/>
            <person name="LaButti K."/>
            <person name="Larrondo L.F."/>
            <person name="Lindquist E."/>
            <person name="Ling A."/>
            <person name="Lombard V."/>
            <person name="Lucas S."/>
            <person name="Lundell T."/>
            <person name="Martin R."/>
            <person name="McLaughlin D.J."/>
            <person name="Morgenstern I."/>
            <person name="Morin E."/>
            <person name="Murat C."/>
            <person name="Nagy L.G."/>
            <person name="Nolan M."/>
            <person name="Ohm R.A."/>
            <person name="Patyshakuliyeva A."/>
            <person name="Rokas A."/>
            <person name="Ruiz-Duenas F.J."/>
            <person name="Sabat G."/>
            <person name="Salamov A."/>
            <person name="Samejima M."/>
            <person name="Schmutz J."/>
            <person name="Slot J.C."/>
            <person name="St John F."/>
            <person name="Stenlid J."/>
            <person name="Sun H."/>
            <person name="Sun S."/>
            <person name="Syed K."/>
            <person name="Tsang A."/>
            <person name="Wiebenga A."/>
            <person name="Young D."/>
            <person name="Pisabarro A."/>
            <person name="Eastwood D.C."/>
            <person name="Martin F."/>
            <person name="Cullen D."/>
            <person name="Grigoriev I.V."/>
            <person name="Hibbett D.S."/>
        </authorList>
    </citation>
    <scope>NUCLEOTIDE SEQUENCE [LARGE SCALE GENOMIC DNA]</scope>
    <source>
        <strain evidence="2">RWD-64-598 SS2</strain>
    </source>
</reference>
<comment type="caution">
    <text evidence="1">The sequence shown here is derived from an EMBL/GenBank/DDBJ whole genome shotgun (WGS) entry which is preliminary data.</text>
</comment>
<organism evidence="1 2">
    <name type="scientific">Coniophora puteana (strain RWD-64-598)</name>
    <name type="common">Brown rot fungus</name>
    <dbReference type="NCBI Taxonomy" id="741705"/>
    <lineage>
        <taxon>Eukaryota</taxon>
        <taxon>Fungi</taxon>
        <taxon>Dikarya</taxon>
        <taxon>Basidiomycota</taxon>
        <taxon>Agaricomycotina</taxon>
        <taxon>Agaricomycetes</taxon>
        <taxon>Agaricomycetidae</taxon>
        <taxon>Boletales</taxon>
        <taxon>Coniophorineae</taxon>
        <taxon>Coniophoraceae</taxon>
        <taxon>Coniophora</taxon>
    </lineage>
</organism>
<sequence length="187" mass="20107">MGKPNLRDRKCQTQGMKLSSSTVATTVPPWTAMTLGHRHSRLHRSMLFILSINHPPESSNISNKISAMSVSAVAPLNAENICQYFLSVKGVDPDLKSKAIAMPIARIICSKMQTVSEMVGVYAVIDDSPFGEAARIFGPVNRAGSMKLRLACSSPPLSPTDIDTGPAKLVDPPSLVLAVCHPFQLPI</sequence>